<protein>
    <recommendedName>
        <fullName evidence="3">cyclic pyranopterin monophosphate synthase</fullName>
        <ecNumber evidence="3">4.6.1.17</ecNumber>
    </recommendedName>
</protein>
<comment type="pathway">
    <text evidence="2">Cofactor biosynthesis; molybdopterin biosynthesis.</text>
</comment>
<feature type="domain" description="Molybdopterin cofactor biosynthesis C (MoaC)" evidence="7">
    <location>
        <begin position="859"/>
        <end position="1003"/>
    </location>
</feature>
<evidence type="ECO:0000259" key="7">
    <source>
        <dbReference type="Pfam" id="PF01967"/>
    </source>
</evidence>
<dbReference type="PANTHER" id="PTHR22960">
    <property type="entry name" value="MOLYBDOPTERIN COFACTOR SYNTHESIS PROTEIN A"/>
    <property type="match status" value="1"/>
</dbReference>
<dbReference type="Gene3D" id="3.30.70.640">
    <property type="entry name" value="Molybdopterin cofactor biosynthesis C (MoaC) domain"/>
    <property type="match status" value="1"/>
</dbReference>
<dbReference type="AlphaFoldDB" id="A0A9W8XYN3"/>
<feature type="region of interest" description="Disordered" evidence="6">
    <location>
        <begin position="762"/>
        <end position="783"/>
    </location>
</feature>
<proteinExistence type="predicted"/>
<dbReference type="Pfam" id="PF01967">
    <property type="entry name" value="MoaC"/>
    <property type="match status" value="1"/>
</dbReference>
<evidence type="ECO:0000313" key="9">
    <source>
        <dbReference type="Proteomes" id="UP001140513"/>
    </source>
</evidence>
<keyword evidence="9" id="KW-1185">Reference proteome</keyword>
<dbReference type="NCBIfam" id="TIGR00581">
    <property type="entry name" value="moaC"/>
    <property type="match status" value="1"/>
</dbReference>
<dbReference type="SUPFAM" id="SSF55040">
    <property type="entry name" value="Molybdenum cofactor biosynthesis protein C, MoaC"/>
    <property type="match status" value="1"/>
</dbReference>
<dbReference type="GO" id="GO:0006777">
    <property type="term" value="P:Mo-molybdopterin cofactor biosynthetic process"/>
    <property type="evidence" value="ECO:0007669"/>
    <property type="project" value="UniProtKB-KW"/>
</dbReference>
<dbReference type="OrthoDB" id="429626at2759"/>
<feature type="region of interest" description="Disordered" evidence="6">
    <location>
        <begin position="515"/>
        <end position="591"/>
    </location>
</feature>
<dbReference type="InterPro" id="IPR050105">
    <property type="entry name" value="MoCo_biosynth_MoaA/MoaC"/>
</dbReference>
<sequence>MPDRARYNERKKNKIRWRAVDGLSKATAGSKTAQIAAIRKQIKDLEWRLKFTKESPPHVADSSKFKVWQERVSAISEEKANRESARAMWRCNKKIASAAMKNEEHRKKLEHNWKAKVHELECTLLTCKYQLRRHAPNGPERLEDLDAEQLRLDEKAAKLREETMQVNAADEARAEKSAAKRAERRERESRKKDEERLERGHAKVQWDDSLCATWRRDIKAAQNAEAEGSIFLDAALSAQETEVPEMQSLVERRDALKKTLQETSRQFGEASTQLPRLQTQDSKAEKLIAHWEALRSQREPITQQYPRFLDRHRNSGQFKHLPEEEVRAIEGNLPEGHPASLEASSNSYNNAIMLTPEKRQAYDDRKPLDMSLTIAERERDLEKALSAVRDAVNQREIELGRKLTRNEYEHLRSIKRSEEYKRMRTMDFTGENNTRKFEPTARDGGLVHSQLEDIISKRQDPTAEVRQQQLRDIQQSVVHLKKLASAAKADGFGLATARKVEELLRELEKEAITVEQQTEPAVKSKEPAEEAVPLIRWSNQNPNAISRQSSRKEQAEKAAPVSGHSNQPQPLRAWLSPSPEVPPVRSLSDQLKAQLSPSQQVKIDDDLTVDVEADVPELQNQLFELSQRLKKDYPLMDTLPYDVWKSKQRKTLQTWLKILVWKWQTRNDDMAAESAEADPDVSQDVRALLDQMILDHDLDQRAAARMAKRWAEAFVRKEVRKLGVERSDAAEDLNWAQMDAGLGFLQDEGAAVDEERAKAWDTANAAKKDKRKPKQHIPEDLPFTWKGKGQGYRIGANHAWQAVSASAYHTLAFRRQYSSREGTRIPEVERDPFSSSADSPDPQPTPTLPHLTSSGDAHMVSVSSKQHTPRTAIATGTIWFSNPQPLSLIHSASNKKGDVLSVSRIAGIMAAKQTPSLVPLCHPISLTHVGVTLHTFPSSSPDHERNFGGIVVESKVQCVGQTGVEMEALTSVMGAALSVVDMCKAVDKSIRIDNIRVVLKEGGRSGTWREEGWESRREE</sequence>
<evidence type="ECO:0000256" key="2">
    <source>
        <dbReference type="ARBA" id="ARBA00005046"/>
    </source>
</evidence>
<dbReference type="RefSeq" id="XP_056076726.1">
    <property type="nucleotide sequence ID" value="XM_056209904.1"/>
</dbReference>
<name>A0A9W8XYN3_9PLEO</name>
<evidence type="ECO:0000256" key="5">
    <source>
        <dbReference type="ARBA" id="ARBA00023239"/>
    </source>
</evidence>
<dbReference type="GO" id="GO:0061798">
    <property type="term" value="F:GTP 3',8'-cyclase activity"/>
    <property type="evidence" value="ECO:0007669"/>
    <property type="project" value="TreeGrafter"/>
</dbReference>
<dbReference type="NCBIfam" id="NF006870">
    <property type="entry name" value="PRK09364.1"/>
    <property type="match status" value="1"/>
</dbReference>
<keyword evidence="5" id="KW-0456">Lyase</keyword>
<dbReference type="InterPro" id="IPR023045">
    <property type="entry name" value="MoaC"/>
</dbReference>
<dbReference type="PANTHER" id="PTHR22960:SF0">
    <property type="entry name" value="MOLYBDENUM COFACTOR BIOSYNTHESIS PROTEIN 1"/>
    <property type="match status" value="1"/>
</dbReference>
<feature type="region of interest" description="Disordered" evidence="6">
    <location>
        <begin position="822"/>
        <end position="867"/>
    </location>
</feature>
<gene>
    <name evidence="8" type="ORF">N0V89_001089</name>
</gene>
<evidence type="ECO:0000313" key="8">
    <source>
        <dbReference type="EMBL" id="KAJ4360524.1"/>
    </source>
</evidence>
<comment type="catalytic activity">
    <reaction evidence="1">
        <text>(8S)-3',8-cyclo-7,8-dihydroguanosine 5'-triphosphate = cyclic pyranopterin phosphate + diphosphate</text>
        <dbReference type="Rhea" id="RHEA:49580"/>
        <dbReference type="ChEBI" id="CHEBI:33019"/>
        <dbReference type="ChEBI" id="CHEBI:59648"/>
        <dbReference type="ChEBI" id="CHEBI:131766"/>
        <dbReference type="EC" id="4.6.1.17"/>
    </reaction>
</comment>
<accession>A0A9W8XYN3</accession>
<organism evidence="8 9">
    <name type="scientific">Didymosphaeria variabile</name>
    <dbReference type="NCBI Taxonomy" id="1932322"/>
    <lineage>
        <taxon>Eukaryota</taxon>
        <taxon>Fungi</taxon>
        <taxon>Dikarya</taxon>
        <taxon>Ascomycota</taxon>
        <taxon>Pezizomycotina</taxon>
        <taxon>Dothideomycetes</taxon>
        <taxon>Pleosporomycetidae</taxon>
        <taxon>Pleosporales</taxon>
        <taxon>Massarineae</taxon>
        <taxon>Didymosphaeriaceae</taxon>
        <taxon>Didymosphaeria</taxon>
    </lineage>
</organism>
<evidence type="ECO:0000256" key="6">
    <source>
        <dbReference type="SAM" id="MobiDB-lite"/>
    </source>
</evidence>
<evidence type="ECO:0000256" key="3">
    <source>
        <dbReference type="ARBA" id="ARBA00012575"/>
    </source>
</evidence>
<feature type="compositionally biased region" description="Basic and acidic residues" evidence="6">
    <location>
        <begin position="822"/>
        <end position="832"/>
    </location>
</feature>
<dbReference type="InterPro" id="IPR036522">
    <property type="entry name" value="MoaC_sf"/>
</dbReference>
<feature type="compositionally biased region" description="Basic and acidic residues" evidence="6">
    <location>
        <begin position="170"/>
        <end position="199"/>
    </location>
</feature>
<dbReference type="Proteomes" id="UP001140513">
    <property type="component" value="Unassembled WGS sequence"/>
</dbReference>
<dbReference type="InterPro" id="IPR047594">
    <property type="entry name" value="MoaC_bact/euk"/>
</dbReference>
<evidence type="ECO:0000256" key="4">
    <source>
        <dbReference type="ARBA" id="ARBA00023150"/>
    </source>
</evidence>
<dbReference type="CDD" id="cd01420">
    <property type="entry name" value="MoaC_PE"/>
    <property type="match status" value="1"/>
</dbReference>
<comment type="caution">
    <text evidence="8">The sequence shown here is derived from an EMBL/GenBank/DDBJ whole genome shotgun (WGS) entry which is preliminary data.</text>
</comment>
<dbReference type="GO" id="GO:0061799">
    <property type="term" value="F:cyclic pyranopterin monophosphate synthase activity"/>
    <property type="evidence" value="ECO:0007669"/>
    <property type="project" value="UniProtKB-EC"/>
</dbReference>
<reference evidence="8" key="1">
    <citation type="submission" date="2022-10" db="EMBL/GenBank/DDBJ databases">
        <title>Tapping the CABI collections for fungal endophytes: first genome assemblies for Collariella, Neodidymelliopsis, Ascochyta clinopodiicola, Didymella pomorum, Didymosphaeria variabile, Neocosmospora piperis and Neocucurbitaria cava.</title>
        <authorList>
            <person name="Hill R."/>
        </authorList>
    </citation>
    <scope>NUCLEOTIDE SEQUENCE</scope>
    <source>
        <strain evidence="8">IMI 356815</strain>
    </source>
</reference>
<feature type="region of interest" description="Disordered" evidence="6">
    <location>
        <begin position="162"/>
        <end position="199"/>
    </location>
</feature>
<dbReference type="EC" id="4.6.1.17" evidence="3"/>
<feature type="compositionally biased region" description="Polar residues" evidence="6">
    <location>
        <begin position="537"/>
        <end position="548"/>
    </location>
</feature>
<dbReference type="EMBL" id="JAPEUX010000001">
    <property type="protein sequence ID" value="KAJ4360524.1"/>
    <property type="molecule type" value="Genomic_DNA"/>
</dbReference>
<feature type="compositionally biased region" description="Polar residues" evidence="6">
    <location>
        <begin position="850"/>
        <end position="866"/>
    </location>
</feature>
<dbReference type="InterPro" id="IPR002820">
    <property type="entry name" value="Mopterin_CF_biosynth-C_dom"/>
</dbReference>
<keyword evidence="4" id="KW-0501">Molybdenum cofactor biosynthesis</keyword>
<dbReference type="GeneID" id="80904619"/>
<evidence type="ECO:0000256" key="1">
    <source>
        <dbReference type="ARBA" id="ARBA00001637"/>
    </source>
</evidence>